<gene>
    <name evidence="1" type="ORF">HMPREF0765_1641</name>
</gene>
<protein>
    <submittedName>
        <fullName evidence="1">Uncharacterized protein</fullName>
    </submittedName>
</protein>
<dbReference type="AlphaFoldDB" id="C2FWD5"/>
<dbReference type="EMBL" id="ACHB01000037">
    <property type="protein sequence ID" value="EEI92790.1"/>
    <property type="molecule type" value="Genomic_DNA"/>
</dbReference>
<proteinExistence type="predicted"/>
<evidence type="ECO:0000313" key="1">
    <source>
        <dbReference type="EMBL" id="EEI92790.1"/>
    </source>
</evidence>
<dbReference type="Proteomes" id="UP000006241">
    <property type="component" value="Unassembled WGS sequence"/>
</dbReference>
<dbReference type="HOGENOM" id="CLU_2791850_0_0_10"/>
<organism evidence="1 2">
    <name type="scientific">Sphingobacterium spiritivorum ATCC 33300</name>
    <dbReference type="NCBI Taxonomy" id="525372"/>
    <lineage>
        <taxon>Bacteria</taxon>
        <taxon>Pseudomonadati</taxon>
        <taxon>Bacteroidota</taxon>
        <taxon>Sphingobacteriia</taxon>
        <taxon>Sphingobacteriales</taxon>
        <taxon>Sphingobacteriaceae</taxon>
        <taxon>Sphingobacterium</taxon>
    </lineage>
</organism>
<reference evidence="1 2" key="1">
    <citation type="submission" date="2009-01" db="EMBL/GenBank/DDBJ databases">
        <authorList>
            <person name="Qin X."/>
            <person name="Bachman B."/>
            <person name="Battles P."/>
            <person name="Bell A."/>
            <person name="Bess C."/>
            <person name="Bickham C."/>
            <person name="Chaboub L."/>
            <person name="Chen D."/>
            <person name="Coyle M."/>
            <person name="Deiros D.R."/>
            <person name="Dinh H."/>
            <person name="Forbes L."/>
            <person name="Fowler G."/>
            <person name="Francisco L."/>
            <person name="Fu Q."/>
            <person name="Gubbala S."/>
            <person name="Hale W."/>
            <person name="Han Y."/>
            <person name="Hemphill L."/>
            <person name="Highlander S.K."/>
            <person name="Hirani K."/>
            <person name="Hogues M."/>
            <person name="Jackson L."/>
            <person name="Jakkamsetti A."/>
            <person name="Javaid M."/>
            <person name="Jiang H."/>
            <person name="Korchina V."/>
            <person name="Kovar C."/>
            <person name="Lara F."/>
            <person name="Lee S."/>
            <person name="Mata R."/>
            <person name="Mathew T."/>
            <person name="Moen C."/>
            <person name="Morales K."/>
            <person name="Munidasa M."/>
            <person name="Nazareth L."/>
            <person name="Ngo R."/>
            <person name="Nguyen L."/>
            <person name="Okwuonu G."/>
            <person name="Ongeri F."/>
            <person name="Patil S."/>
            <person name="Petrosino J."/>
            <person name="Pham C."/>
            <person name="Pham P."/>
            <person name="Pu L.-L."/>
            <person name="Puazo M."/>
            <person name="Raj R."/>
            <person name="Reid J."/>
            <person name="Rouhana J."/>
            <person name="Saada N."/>
            <person name="Shang Y."/>
            <person name="Simmons D."/>
            <person name="Thornton R."/>
            <person name="Warren J."/>
            <person name="Weissenberger G."/>
            <person name="Zhang J."/>
            <person name="Zhang L."/>
            <person name="Zhou C."/>
            <person name="Zhu D."/>
            <person name="Muzny D."/>
            <person name="Worley K."/>
            <person name="Gibbs R."/>
        </authorList>
    </citation>
    <scope>NUCLEOTIDE SEQUENCE [LARGE SCALE GENOMIC DNA]</scope>
    <source>
        <strain evidence="1 2">ATCC 33300</strain>
    </source>
</reference>
<name>C2FWD5_SPHSI</name>
<evidence type="ECO:0000313" key="2">
    <source>
        <dbReference type="Proteomes" id="UP000006241"/>
    </source>
</evidence>
<sequence length="68" mass="8306">MMQKRIRLEERSKTYIILNQSHATEHINTQKINTAFINGKTKVGENNFQFYFFLRKRFRYSFRTKTSP</sequence>
<comment type="caution">
    <text evidence="1">The sequence shown here is derived from an EMBL/GenBank/DDBJ whole genome shotgun (WGS) entry which is preliminary data.</text>
</comment>
<accession>C2FWD5</accession>